<dbReference type="SUPFAM" id="SSF53756">
    <property type="entry name" value="UDP-Glycosyltransferase/glycogen phosphorylase"/>
    <property type="match status" value="1"/>
</dbReference>
<dbReference type="GO" id="GO:0016740">
    <property type="term" value="F:transferase activity"/>
    <property type="evidence" value="ECO:0007669"/>
    <property type="project" value="UniProtKB-KW"/>
</dbReference>
<dbReference type="PANTHER" id="PTHR12526:SF630">
    <property type="entry name" value="GLYCOSYLTRANSFERASE"/>
    <property type="match status" value="1"/>
</dbReference>
<dbReference type="Pfam" id="PF13692">
    <property type="entry name" value="Glyco_trans_1_4"/>
    <property type="match status" value="1"/>
</dbReference>
<keyword evidence="1" id="KW-0808">Transferase</keyword>
<sequence length="357" mass="41517">MIKNKILILSSAQFGYSTTTYKYCEYSLEQFEITYLCWDYNLPRIELPSVTVKYISRDSSLLKRNFTLLHTFHKEIQNGYDLIFLTYVRGISFIKILNLNSRFLMYIDTFGVMANAKKRWVYDAILKLEVSFYSNVAVISDGLAKRLGRKKYEILPLGGMCFNNEPKSFEKLELLYVGTLENRRIIDCVKGFHKYLIKYEIEQNGVIFKIIGDSPNHELEEIRQYVKSNNLLETIHLIGYVPQKELNPYFKSANIGVSFVPMESYFEYQPPTKTFEYLISGLPVIATGTYENRKLITSWAGVIINDNADAFCEGIAKLQSKKIDFCSERIRKEYSKYTWKKAVASHFIPIIKNLTSN</sequence>
<dbReference type="STRING" id="143223.SAMN05878281_3213"/>
<dbReference type="OrthoDB" id="1099934at2"/>
<gene>
    <name evidence="1" type="ORF">SAMN05878281_3213</name>
</gene>
<name>A0A1M7NJE4_9FLAO</name>
<dbReference type="Gene3D" id="3.40.50.2000">
    <property type="entry name" value="Glycogen Phosphorylase B"/>
    <property type="match status" value="1"/>
</dbReference>
<accession>A0A1M7NJE4</accession>
<keyword evidence="2" id="KW-1185">Reference proteome</keyword>
<evidence type="ECO:0000313" key="2">
    <source>
        <dbReference type="Proteomes" id="UP000190235"/>
    </source>
</evidence>
<dbReference type="PANTHER" id="PTHR12526">
    <property type="entry name" value="GLYCOSYLTRANSFERASE"/>
    <property type="match status" value="1"/>
</dbReference>
<organism evidence="1 2">
    <name type="scientific">Salegentibacter salegens</name>
    <dbReference type="NCBI Taxonomy" id="143223"/>
    <lineage>
        <taxon>Bacteria</taxon>
        <taxon>Pseudomonadati</taxon>
        <taxon>Bacteroidota</taxon>
        <taxon>Flavobacteriia</taxon>
        <taxon>Flavobacteriales</taxon>
        <taxon>Flavobacteriaceae</taxon>
        <taxon>Salegentibacter</taxon>
    </lineage>
</organism>
<dbReference type="EMBL" id="LT670848">
    <property type="protein sequence ID" value="SHN03938.1"/>
    <property type="molecule type" value="Genomic_DNA"/>
</dbReference>
<dbReference type="AlphaFoldDB" id="A0A1M7NJE4"/>
<dbReference type="Proteomes" id="UP000190235">
    <property type="component" value="Chromosome I"/>
</dbReference>
<protein>
    <submittedName>
        <fullName evidence="1">Glycosyltransferase involved in cell wall bisynthesis</fullName>
    </submittedName>
</protein>
<evidence type="ECO:0000313" key="1">
    <source>
        <dbReference type="EMBL" id="SHN03938.1"/>
    </source>
</evidence>
<dbReference type="RefSeq" id="WP_079736137.1">
    <property type="nucleotide sequence ID" value="NZ_LT670848.1"/>
</dbReference>
<proteinExistence type="predicted"/>
<reference evidence="2" key="1">
    <citation type="submission" date="2016-11" db="EMBL/GenBank/DDBJ databases">
        <authorList>
            <person name="Varghese N."/>
            <person name="Submissions S."/>
        </authorList>
    </citation>
    <scope>NUCLEOTIDE SEQUENCE [LARGE SCALE GENOMIC DNA]</scope>
    <source>
        <strain evidence="2">ACAM 48</strain>
    </source>
</reference>